<keyword evidence="1" id="KW-0732">Signal</keyword>
<evidence type="ECO:0000313" key="2">
    <source>
        <dbReference type="EMBL" id="ELQ33247.1"/>
    </source>
</evidence>
<feature type="signal peptide" evidence="1">
    <location>
        <begin position="1"/>
        <end position="20"/>
    </location>
</feature>
<accession>A0AA97PG11</accession>
<organism evidence="2">
    <name type="scientific">Pyricularia oryzae (strain Y34)</name>
    <name type="common">Rice blast fungus</name>
    <name type="synonym">Magnaporthe oryzae</name>
    <dbReference type="NCBI Taxonomy" id="1143189"/>
    <lineage>
        <taxon>Eukaryota</taxon>
        <taxon>Fungi</taxon>
        <taxon>Dikarya</taxon>
        <taxon>Ascomycota</taxon>
        <taxon>Pezizomycotina</taxon>
        <taxon>Sordariomycetes</taxon>
        <taxon>Sordariomycetidae</taxon>
        <taxon>Magnaporthales</taxon>
        <taxon>Pyriculariaceae</taxon>
        <taxon>Pyricularia</taxon>
    </lineage>
</organism>
<dbReference type="AlphaFoldDB" id="A0AA97PG11"/>
<dbReference type="Proteomes" id="UP000011086">
    <property type="component" value="Unassembled WGS sequence"/>
</dbReference>
<proteinExistence type="predicted"/>
<reference evidence="2" key="1">
    <citation type="journal article" date="2012" name="PLoS Genet.">
        <title>Comparative analysis of the genomes of two field isolates of the rice blast fungus Magnaporthe oryzae.</title>
        <authorList>
            <person name="Xue M."/>
            <person name="Yang J."/>
            <person name="Li Z."/>
            <person name="Hu S."/>
            <person name="Yao N."/>
            <person name="Dean R.A."/>
            <person name="Zhao W."/>
            <person name="Shen M."/>
            <person name="Zhang H."/>
            <person name="Li C."/>
            <person name="Liu L."/>
            <person name="Cao L."/>
            <person name="Xu X."/>
            <person name="Xing Y."/>
            <person name="Hsiang T."/>
            <person name="Zhang Z."/>
            <person name="Xu J.R."/>
            <person name="Peng Y.L."/>
        </authorList>
    </citation>
    <scope>NUCLEOTIDE SEQUENCE</scope>
    <source>
        <strain evidence="2">Y34</strain>
    </source>
</reference>
<evidence type="ECO:0000256" key="1">
    <source>
        <dbReference type="SAM" id="SignalP"/>
    </source>
</evidence>
<feature type="chain" id="PRO_5041658087" description="Hydrophobin" evidence="1">
    <location>
        <begin position="21"/>
        <end position="142"/>
    </location>
</feature>
<protein>
    <recommendedName>
        <fullName evidence="3">Hydrophobin</fullName>
    </recommendedName>
</protein>
<gene>
    <name evidence="2" type="ORF">OOU_Y34scaffold00979g30</name>
</gene>
<name>A0AA97PG11_PYRO3</name>
<dbReference type="EMBL" id="JH793848">
    <property type="protein sequence ID" value="ELQ33247.1"/>
    <property type="molecule type" value="Genomic_DNA"/>
</dbReference>
<sequence>MQFFTSLVVIALAFTGIATASPATNVKINKPTVSKPVINKPDVKNTSQEVTCGNNMTPFCCVTDFSTAAGDKNKKNGGSKGKETTATCSKSVASCGGTIVCCNSQAFGSGNADQSCSAGVTIVTETKDINLKDAIFMDLKQI</sequence>
<evidence type="ECO:0008006" key="3">
    <source>
        <dbReference type="Google" id="ProtNLM"/>
    </source>
</evidence>